<evidence type="ECO:0000313" key="1">
    <source>
        <dbReference type="EMBL" id="MBN7813061.1"/>
    </source>
</evidence>
<proteinExistence type="predicted"/>
<dbReference type="RefSeq" id="WP_206579839.1">
    <property type="nucleotide sequence ID" value="NZ_JAFKCT010000010.1"/>
</dbReference>
<dbReference type="Proteomes" id="UP000664317">
    <property type="component" value="Unassembled WGS sequence"/>
</dbReference>
<evidence type="ECO:0000313" key="2">
    <source>
        <dbReference type="Proteomes" id="UP000664317"/>
    </source>
</evidence>
<keyword evidence="2" id="KW-1185">Reference proteome</keyword>
<name>A0ABS3CA78_9BACT</name>
<sequence>MKSLFSFLLLGVLFFSCIEDEGIENPVELDGRLNISLVPRYPLQAEDFWVVIHDLEGKPIAHQQMPSGGTMGVELDDSKRYHLTTYLKTRNGDFQSELLETYAYISVAEDITLGLSPTSAPTPPVTGDFRVDMTGVEFPFGAYVTSNIGGMNHSFQLVNGHLEMTASYHQGVTDYMVVAKDQNGQTRYKMLKVTGPDAKLSYKFSDLNAYDRTMKFKRSDFSQFYFSSVALDRTDSGFARRYRVNGNNYGVSFDAHSEYELGFINSFELYEIVISGNRSANAKTFFTYRKIGAVPASISLPIEHTVQPQSQLVSDFRFTKPPGVTNWFAVWDQSDRFVGPPYASLRWFVFGSESSVQLSLPAELVMLNPKLQNLANFKLESTEIVTHSQSYDEQMRGKLVELAKPTTLEMTSIRQSFF</sequence>
<evidence type="ECO:0008006" key="3">
    <source>
        <dbReference type="Google" id="ProtNLM"/>
    </source>
</evidence>
<accession>A0ABS3CA78</accession>
<dbReference type="EMBL" id="JAFKCT010000010">
    <property type="protein sequence ID" value="MBN7813061.1"/>
    <property type="molecule type" value="Genomic_DNA"/>
</dbReference>
<gene>
    <name evidence="1" type="ORF">J0A68_19055</name>
</gene>
<organism evidence="1 2">
    <name type="scientific">Algoriphagus oliviformis</name>
    <dbReference type="NCBI Taxonomy" id="2811231"/>
    <lineage>
        <taxon>Bacteria</taxon>
        <taxon>Pseudomonadati</taxon>
        <taxon>Bacteroidota</taxon>
        <taxon>Cytophagia</taxon>
        <taxon>Cytophagales</taxon>
        <taxon>Cyclobacteriaceae</taxon>
        <taxon>Algoriphagus</taxon>
    </lineage>
</organism>
<reference evidence="1 2" key="1">
    <citation type="submission" date="2021-03" db="EMBL/GenBank/DDBJ databases">
        <title>novel species isolated from a fishpond in China.</title>
        <authorList>
            <person name="Lu H."/>
            <person name="Cai Z."/>
        </authorList>
    </citation>
    <scope>NUCLEOTIDE SEQUENCE [LARGE SCALE GENOMIC DNA]</scope>
    <source>
        <strain evidence="1 2">H41</strain>
    </source>
</reference>
<dbReference type="PROSITE" id="PS51257">
    <property type="entry name" value="PROKAR_LIPOPROTEIN"/>
    <property type="match status" value="1"/>
</dbReference>
<protein>
    <recommendedName>
        <fullName evidence="3">Lipoprotein</fullName>
    </recommendedName>
</protein>
<comment type="caution">
    <text evidence="1">The sequence shown here is derived from an EMBL/GenBank/DDBJ whole genome shotgun (WGS) entry which is preliminary data.</text>
</comment>